<feature type="binding site" evidence="10">
    <location>
        <begin position="480"/>
        <end position="481"/>
    </location>
    <ligand>
        <name>L-glutamate</name>
        <dbReference type="ChEBI" id="CHEBI:29985"/>
    </ligand>
</feature>
<dbReference type="EC" id="3.4.19.13" evidence="11"/>
<dbReference type="GO" id="GO:0036374">
    <property type="term" value="F:glutathione hydrolase activity"/>
    <property type="evidence" value="ECO:0007669"/>
    <property type="project" value="UniProtKB-UniRule"/>
</dbReference>
<evidence type="ECO:0000256" key="1">
    <source>
        <dbReference type="ARBA" id="ARBA00001049"/>
    </source>
</evidence>
<keyword evidence="5 11" id="KW-0378">Hydrolase</keyword>
<comment type="PTM">
    <text evidence="11">Cleaved by autocatalysis into a large and a small subunit.</text>
</comment>
<dbReference type="UniPathway" id="UPA00204"/>
<keyword evidence="6 11" id="KW-0865">Zymogen</keyword>
<proteinExistence type="inferred from homology"/>
<comment type="pathway">
    <text evidence="11">Sulfur metabolism; glutathione metabolism.</text>
</comment>
<feature type="binding site" evidence="10">
    <location>
        <position position="502"/>
    </location>
    <ligand>
        <name>L-glutamate</name>
        <dbReference type="ChEBI" id="CHEBI:29985"/>
    </ligand>
</feature>
<dbReference type="SUPFAM" id="SSF56235">
    <property type="entry name" value="N-terminal nucleophile aminohydrolases (Ntn hydrolases)"/>
    <property type="match status" value="1"/>
</dbReference>
<keyword evidence="4 11" id="KW-0808">Transferase</keyword>
<evidence type="ECO:0000256" key="8">
    <source>
        <dbReference type="ARBA" id="ARBA00047417"/>
    </source>
</evidence>
<keyword evidence="11" id="KW-0317">Glutathione biosynthesis</keyword>
<evidence type="ECO:0000256" key="7">
    <source>
        <dbReference type="ARBA" id="ARBA00023315"/>
    </source>
</evidence>
<dbReference type="Pfam" id="PF01019">
    <property type="entry name" value="G_glu_transpept"/>
    <property type="match status" value="1"/>
</dbReference>
<dbReference type="InterPro" id="IPR051792">
    <property type="entry name" value="GGT_bact"/>
</dbReference>
<dbReference type="InterPro" id="IPR043138">
    <property type="entry name" value="GGT_lsub"/>
</dbReference>
<comment type="catalytic activity">
    <reaction evidence="8 11">
        <text>an N-terminal (5-L-glutamyl)-[peptide] + an alpha-amino acid = 5-L-glutamyl amino acid + an N-terminal L-alpha-aminoacyl-[peptide]</text>
        <dbReference type="Rhea" id="RHEA:23904"/>
        <dbReference type="Rhea" id="RHEA-COMP:9780"/>
        <dbReference type="Rhea" id="RHEA-COMP:9795"/>
        <dbReference type="ChEBI" id="CHEBI:77644"/>
        <dbReference type="ChEBI" id="CHEBI:78597"/>
        <dbReference type="ChEBI" id="CHEBI:78599"/>
        <dbReference type="ChEBI" id="CHEBI:78608"/>
        <dbReference type="EC" id="2.3.2.2"/>
    </reaction>
</comment>
<evidence type="ECO:0000256" key="5">
    <source>
        <dbReference type="ARBA" id="ARBA00022801"/>
    </source>
</evidence>
<feature type="region of interest" description="Disordered" evidence="12">
    <location>
        <begin position="461"/>
        <end position="480"/>
    </location>
</feature>
<comment type="similarity">
    <text evidence="3 11">Belongs to the gamma-glutamyltransferase family.</text>
</comment>
<evidence type="ECO:0000313" key="14">
    <source>
        <dbReference type="EMBL" id="GIG15386.1"/>
    </source>
</evidence>
<feature type="signal peptide" evidence="13">
    <location>
        <begin position="1"/>
        <end position="27"/>
    </location>
</feature>
<feature type="binding site" evidence="10">
    <location>
        <position position="111"/>
    </location>
    <ligand>
        <name>L-glutamate</name>
        <dbReference type="ChEBI" id="CHEBI:29985"/>
    </ligand>
</feature>
<accession>A0A8J3PHI9</accession>
<evidence type="ECO:0000256" key="3">
    <source>
        <dbReference type="ARBA" id="ARBA00009381"/>
    </source>
</evidence>
<dbReference type="AlphaFoldDB" id="A0A8J3PHI9"/>
<evidence type="ECO:0000256" key="11">
    <source>
        <dbReference type="RuleBase" id="RU368036"/>
    </source>
</evidence>
<dbReference type="PANTHER" id="PTHR43199">
    <property type="entry name" value="GLUTATHIONE HYDROLASE"/>
    <property type="match status" value="1"/>
</dbReference>
<sequence>MRLRHRRALVLIAVTTLASTAAAPVQASPRPPTPEKVPVATGYGGAVATVDLDATKVGLEVLRKGGNAVDAAVAAAATLGVTEPFSAGIGGGGFFVYYSAKDRRVYTIDGREAAPMTMGETAFVDPATGLPYAFPEARVSGIAAGVPGTLATWEKALRKWGTADLGDALRPAAKVADRGFTVDSTFRTQISDNAAAFGQFSSTSELYLPGGLPPEAGTVFRNPDLADTYRLIAKQGTGVFYRGAVARDIVDTVQHPPVADVPIGTWAYPIRPGTMALSDLARYQVRTPSPTRVSYRGYDVYGMPTPSSGGQAVGEALNILEQTDLSALTRTGALHQYLEASALAFADRNRFVGDNTPRPLLEQLLSDGFAKERACLINPAQALVKPVAPGEPDGAYGGCAAGAPSPAVTEGQSTTNLTVADRWGNVVEYTLTIEQTGGNGMVVPGRGFLLNNEMTDFNFTPTQGSAADPNLPGPGKRPRSSMAPTIVLADGRPFLAVGTPGGSTIITTVLQILVNRLDLGMTLPEAVAAARATQRNTAAVLGEAEFAPEIPGLTALGHTFAASPEIGAATGIEFLSHGRFLAAAEPVRRGGGSAGVVWPVAGS</sequence>
<dbReference type="EMBL" id="BONJ01000020">
    <property type="protein sequence ID" value="GIG15386.1"/>
    <property type="molecule type" value="Genomic_DNA"/>
</dbReference>
<keyword evidence="15" id="KW-1185">Reference proteome</keyword>
<dbReference type="InterPro" id="IPR043137">
    <property type="entry name" value="GGT_ssub_C"/>
</dbReference>
<comment type="catalytic activity">
    <reaction evidence="2 11">
        <text>glutathione + H2O = L-cysteinylglycine + L-glutamate</text>
        <dbReference type="Rhea" id="RHEA:28807"/>
        <dbReference type="ChEBI" id="CHEBI:15377"/>
        <dbReference type="ChEBI" id="CHEBI:29985"/>
        <dbReference type="ChEBI" id="CHEBI:57925"/>
        <dbReference type="ChEBI" id="CHEBI:61694"/>
        <dbReference type="EC" id="3.4.19.13"/>
    </reaction>
</comment>
<evidence type="ECO:0000256" key="10">
    <source>
        <dbReference type="PIRSR" id="PIRSR600101-2"/>
    </source>
</evidence>
<evidence type="ECO:0000256" key="4">
    <source>
        <dbReference type="ARBA" id="ARBA00022679"/>
    </source>
</evidence>
<gene>
    <name evidence="14" type="primary">ggt</name>
    <name evidence="14" type="ORF">Cme02nite_37180</name>
</gene>
<evidence type="ECO:0000256" key="9">
    <source>
        <dbReference type="PIRSR" id="PIRSR600101-1"/>
    </source>
</evidence>
<keyword evidence="13" id="KW-0732">Signal</keyword>
<dbReference type="Gene3D" id="1.10.246.130">
    <property type="match status" value="1"/>
</dbReference>
<dbReference type="GO" id="GO:0006750">
    <property type="term" value="P:glutathione biosynthetic process"/>
    <property type="evidence" value="ECO:0007669"/>
    <property type="project" value="UniProtKB-KW"/>
</dbReference>
<dbReference type="Proteomes" id="UP000660339">
    <property type="component" value="Unassembled WGS sequence"/>
</dbReference>
<protein>
    <recommendedName>
        <fullName evidence="11">Glutathione hydrolase proenzyme</fullName>
        <ecNumber evidence="11">2.3.2.2</ecNumber>
        <ecNumber evidence="11">3.4.19.13</ecNumber>
    </recommendedName>
    <component>
        <recommendedName>
            <fullName evidence="11">Glutathione hydrolase large chain</fullName>
        </recommendedName>
    </component>
    <component>
        <recommendedName>
            <fullName evidence="11">Glutathione hydrolase small chain</fullName>
        </recommendedName>
    </component>
</protein>
<feature type="chain" id="PRO_5035201723" description="Glutathione hydrolase proenzyme" evidence="13">
    <location>
        <begin position="28"/>
        <end position="603"/>
    </location>
</feature>
<dbReference type="PRINTS" id="PR01210">
    <property type="entry name" value="GGTRANSPTASE"/>
</dbReference>
<dbReference type="EC" id="2.3.2.2" evidence="11"/>
<comment type="subunit">
    <text evidence="11">This enzyme consists of two polypeptide chains, which are synthesized in precursor form from a single polypeptide.</text>
</comment>
<feature type="active site" description="Nucleophile" evidence="9">
    <location>
        <position position="414"/>
    </location>
</feature>
<keyword evidence="7 11" id="KW-0012">Acyltransferase</keyword>
<dbReference type="GO" id="GO:0006751">
    <property type="term" value="P:glutathione catabolic process"/>
    <property type="evidence" value="ECO:0007669"/>
    <property type="project" value="UniProtKB-UniRule"/>
</dbReference>
<evidence type="ECO:0000313" key="15">
    <source>
        <dbReference type="Proteomes" id="UP000660339"/>
    </source>
</evidence>
<dbReference type="RefSeq" id="WP_166379808.1">
    <property type="nucleotide sequence ID" value="NZ_BAAATT010000005.1"/>
</dbReference>
<comment type="catalytic activity">
    <reaction evidence="1 11">
        <text>an S-substituted glutathione + H2O = an S-substituted L-cysteinylglycine + L-glutamate</text>
        <dbReference type="Rhea" id="RHEA:59468"/>
        <dbReference type="ChEBI" id="CHEBI:15377"/>
        <dbReference type="ChEBI" id="CHEBI:29985"/>
        <dbReference type="ChEBI" id="CHEBI:90779"/>
        <dbReference type="ChEBI" id="CHEBI:143103"/>
        <dbReference type="EC" id="3.4.19.13"/>
    </reaction>
</comment>
<comment type="caution">
    <text evidence="14">The sequence shown here is derived from an EMBL/GenBank/DDBJ whole genome shotgun (WGS) entry which is preliminary data.</text>
</comment>
<name>A0A8J3PHI9_9ACTN</name>
<dbReference type="PANTHER" id="PTHR43199:SF1">
    <property type="entry name" value="GLUTATHIONE HYDROLASE PROENZYME"/>
    <property type="match status" value="1"/>
</dbReference>
<evidence type="ECO:0000256" key="6">
    <source>
        <dbReference type="ARBA" id="ARBA00023145"/>
    </source>
</evidence>
<evidence type="ECO:0000256" key="12">
    <source>
        <dbReference type="SAM" id="MobiDB-lite"/>
    </source>
</evidence>
<dbReference type="NCBIfam" id="TIGR00066">
    <property type="entry name" value="g_glut_trans"/>
    <property type="match status" value="1"/>
</dbReference>
<evidence type="ECO:0000256" key="13">
    <source>
        <dbReference type="SAM" id="SignalP"/>
    </source>
</evidence>
<dbReference type="InterPro" id="IPR000101">
    <property type="entry name" value="GGT_peptidase"/>
</dbReference>
<organism evidence="14 15">
    <name type="scientific">Catellatospora methionotrophica</name>
    <dbReference type="NCBI Taxonomy" id="121620"/>
    <lineage>
        <taxon>Bacteria</taxon>
        <taxon>Bacillati</taxon>
        <taxon>Actinomycetota</taxon>
        <taxon>Actinomycetes</taxon>
        <taxon>Micromonosporales</taxon>
        <taxon>Micromonosporaceae</taxon>
        <taxon>Catellatospora</taxon>
    </lineage>
</organism>
<dbReference type="InterPro" id="IPR029055">
    <property type="entry name" value="Ntn_hydrolases_N"/>
</dbReference>
<dbReference type="Gene3D" id="3.60.20.40">
    <property type="match status" value="1"/>
</dbReference>
<dbReference type="GO" id="GO:0103068">
    <property type="term" value="F:leukotriene C4 gamma-glutamyl transferase activity"/>
    <property type="evidence" value="ECO:0007669"/>
    <property type="project" value="UniProtKB-EC"/>
</dbReference>
<evidence type="ECO:0000256" key="2">
    <source>
        <dbReference type="ARBA" id="ARBA00001089"/>
    </source>
</evidence>
<reference evidence="14" key="1">
    <citation type="submission" date="2021-01" db="EMBL/GenBank/DDBJ databases">
        <title>Whole genome shotgun sequence of Catellatospora methionotrophica NBRC 14553.</title>
        <authorList>
            <person name="Komaki H."/>
            <person name="Tamura T."/>
        </authorList>
    </citation>
    <scope>NUCLEOTIDE SEQUENCE</scope>
    <source>
        <strain evidence="14">NBRC 14553</strain>
    </source>
</reference>
<feature type="binding site" evidence="10">
    <location>
        <position position="456"/>
    </location>
    <ligand>
        <name>L-glutamate</name>
        <dbReference type="ChEBI" id="CHEBI:29985"/>
    </ligand>
</feature>